<gene>
    <name evidence="1" type="ORF">EVAR_4071_1</name>
</gene>
<comment type="caution">
    <text evidence="1">The sequence shown here is derived from an EMBL/GenBank/DDBJ whole genome shotgun (WGS) entry which is preliminary data.</text>
</comment>
<dbReference type="EMBL" id="BGZK01000034">
    <property type="protein sequence ID" value="GBP09209.1"/>
    <property type="molecule type" value="Genomic_DNA"/>
</dbReference>
<dbReference type="AlphaFoldDB" id="A0A4C1T3X4"/>
<keyword evidence="2" id="KW-1185">Reference proteome</keyword>
<sequence length="80" mass="8787">MDSYEMVRVFHSEVWRSMLTMGINLRAIRVFNLSQTKPLIACVVEPFLPDVTILSVTMVVGSLQHALSQSGGIAPQGPQS</sequence>
<name>A0A4C1T3X4_EUMVA</name>
<evidence type="ECO:0000313" key="2">
    <source>
        <dbReference type="Proteomes" id="UP000299102"/>
    </source>
</evidence>
<proteinExistence type="predicted"/>
<evidence type="ECO:0000313" key="1">
    <source>
        <dbReference type="EMBL" id="GBP09209.1"/>
    </source>
</evidence>
<accession>A0A4C1T3X4</accession>
<dbReference type="Proteomes" id="UP000299102">
    <property type="component" value="Unassembled WGS sequence"/>
</dbReference>
<organism evidence="1 2">
    <name type="scientific">Eumeta variegata</name>
    <name type="common">Bagworm moth</name>
    <name type="synonym">Eumeta japonica</name>
    <dbReference type="NCBI Taxonomy" id="151549"/>
    <lineage>
        <taxon>Eukaryota</taxon>
        <taxon>Metazoa</taxon>
        <taxon>Ecdysozoa</taxon>
        <taxon>Arthropoda</taxon>
        <taxon>Hexapoda</taxon>
        <taxon>Insecta</taxon>
        <taxon>Pterygota</taxon>
        <taxon>Neoptera</taxon>
        <taxon>Endopterygota</taxon>
        <taxon>Lepidoptera</taxon>
        <taxon>Glossata</taxon>
        <taxon>Ditrysia</taxon>
        <taxon>Tineoidea</taxon>
        <taxon>Psychidae</taxon>
        <taxon>Oiketicinae</taxon>
        <taxon>Eumeta</taxon>
    </lineage>
</organism>
<protein>
    <submittedName>
        <fullName evidence="1">Uncharacterized protein</fullName>
    </submittedName>
</protein>
<reference evidence="1 2" key="1">
    <citation type="journal article" date="2019" name="Commun. Biol.">
        <title>The bagworm genome reveals a unique fibroin gene that provides high tensile strength.</title>
        <authorList>
            <person name="Kono N."/>
            <person name="Nakamura H."/>
            <person name="Ohtoshi R."/>
            <person name="Tomita M."/>
            <person name="Numata K."/>
            <person name="Arakawa K."/>
        </authorList>
    </citation>
    <scope>NUCLEOTIDE SEQUENCE [LARGE SCALE GENOMIC DNA]</scope>
</reference>